<comment type="function">
    <text evidence="12">Catalyzes the acylation of glycosyl-4,4'-diaponeurosporenoate, i.e. the esterification of glucose at the C6'' position with the carboxyl group of the C(15) fatty acid 12-methyltetradecanoic acid, to yield staphyloxanthin. This is the last step in the biosynthesis of this orange pigment, present in most staphylococci strains.</text>
</comment>
<keyword evidence="7 13" id="KW-0472">Membrane</keyword>
<dbReference type="UniPathway" id="UPA00029">
    <property type="reaction ID" value="UER00560"/>
</dbReference>
<keyword evidence="6 13" id="KW-1133">Transmembrane helix</keyword>
<dbReference type="EMBL" id="CP016094">
    <property type="protein sequence ID" value="AOS46312.1"/>
    <property type="molecule type" value="Genomic_DNA"/>
</dbReference>
<keyword evidence="5" id="KW-0732">Signal</keyword>
<feature type="transmembrane region" description="Helical" evidence="13">
    <location>
        <begin position="70"/>
        <end position="88"/>
    </location>
</feature>
<dbReference type="KEGG" id="obg:Verru16b_03413"/>
<evidence type="ECO:0000256" key="5">
    <source>
        <dbReference type="ARBA" id="ARBA00022729"/>
    </source>
</evidence>
<feature type="transmembrane region" description="Helical" evidence="13">
    <location>
        <begin position="94"/>
        <end position="112"/>
    </location>
</feature>
<keyword evidence="4 13" id="KW-0812">Transmembrane</keyword>
<evidence type="ECO:0000256" key="10">
    <source>
        <dbReference type="ARBA" id="ARBA00023603"/>
    </source>
</evidence>
<name>A0A1D8AZJ2_9BACT</name>
<proteinExistence type="inferred from homology"/>
<evidence type="ECO:0000256" key="4">
    <source>
        <dbReference type="ARBA" id="ARBA00022692"/>
    </source>
</evidence>
<comment type="subcellular location">
    <subcellularLocation>
        <location evidence="1">Cell membrane</location>
        <topology evidence="1">Single-pass membrane protein</topology>
    </subcellularLocation>
</comment>
<dbReference type="GO" id="GO:0005886">
    <property type="term" value="C:plasma membrane"/>
    <property type="evidence" value="ECO:0007669"/>
    <property type="project" value="UniProtKB-SubCell"/>
</dbReference>
<evidence type="ECO:0000256" key="12">
    <source>
        <dbReference type="ARBA" id="ARBA00025324"/>
    </source>
</evidence>
<evidence type="ECO:0000256" key="8">
    <source>
        <dbReference type="ARBA" id="ARBA00023315"/>
    </source>
</evidence>
<keyword evidence="3" id="KW-0808">Transferase</keyword>
<dbReference type="OrthoDB" id="669469at2"/>
<evidence type="ECO:0000313" key="14">
    <source>
        <dbReference type="EMBL" id="AOS46312.1"/>
    </source>
</evidence>
<protein>
    <recommendedName>
        <fullName evidence="11">Glycosyl-4,4'-diaponeurosporenoate acyltransferase</fullName>
    </recommendedName>
</protein>
<reference evidence="14 15" key="1">
    <citation type="submission" date="2016-06" db="EMBL/GenBank/DDBJ databases">
        <title>Three novel species with peptidoglycan cell walls form the new genus Lacunisphaera gen. nov. in the family Opitutaceae of the verrucomicrobial subdivision 4.</title>
        <authorList>
            <person name="Rast P."/>
            <person name="Gloeckner I."/>
            <person name="Jogler M."/>
            <person name="Boedeker C."/>
            <person name="Jeske O."/>
            <person name="Wiegand S."/>
            <person name="Reinhardt R."/>
            <person name="Schumann P."/>
            <person name="Rohde M."/>
            <person name="Spring S."/>
            <person name="Gloeckner F.O."/>
            <person name="Jogler C."/>
        </authorList>
    </citation>
    <scope>NUCLEOTIDE SEQUENCE [LARGE SCALE GENOMIC DNA]</scope>
    <source>
        <strain evidence="14 15">IG16b</strain>
    </source>
</reference>
<evidence type="ECO:0000256" key="6">
    <source>
        <dbReference type="ARBA" id="ARBA00022989"/>
    </source>
</evidence>
<evidence type="ECO:0000256" key="9">
    <source>
        <dbReference type="ARBA" id="ARBA00023588"/>
    </source>
</evidence>
<organism evidence="14 15">
    <name type="scientific">Lacunisphaera limnophila</name>
    <dbReference type="NCBI Taxonomy" id="1838286"/>
    <lineage>
        <taxon>Bacteria</taxon>
        <taxon>Pseudomonadati</taxon>
        <taxon>Verrucomicrobiota</taxon>
        <taxon>Opitutia</taxon>
        <taxon>Opitutales</taxon>
        <taxon>Opitutaceae</taxon>
        <taxon>Lacunisphaera</taxon>
    </lineage>
</organism>
<dbReference type="RefSeq" id="WP_069963380.1">
    <property type="nucleotide sequence ID" value="NZ_CP016094.1"/>
</dbReference>
<dbReference type="Proteomes" id="UP000095228">
    <property type="component" value="Chromosome"/>
</dbReference>
<dbReference type="Pfam" id="PF18927">
    <property type="entry name" value="CrtO"/>
    <property type="match status" value="1"/>
</dbReference>
<evidence type="ECO:0000256" key="7">
    <source>
        <dbReference type="ARBA" id="ARBA00023136"/>
    </source>
</evidence>
<gene>
    <name evidence="14" type="ORF">Verru16b_03413</name>
</gene>
<dbReference type="STRING" id="1838286.Verru16b_03413"/>
<keyword evidence="15" id="KW-1185">Reference proteome</keyword>
<dbReference type="GO" id="GO:0016746">
    <property type="term" value="F:acyltransferase activity"/>
    <property type="evidence" value="ECO:0007669"/>
    <property type="project" value="UniProtKB-KW"/>
</dbReference>
<comment type="similarity">
    <text evidence="10">Belongs to the acyltransferase CrtO family.</text>
</comment>
<accession>A0A1D8AZJ2</accession>
<keyword evidence="2" id="KW-1003">Cell membrane</keyword>
<dbReference type="InterPro" id="IPR044021">
    <property type="entry name" value="CrtO"/>
</dbReference>
<evidence type="ECO:0000256" key="3">
    <source>
        <dbReference type="ARBA" id="ARBA00022679"/>
    </source>
</evidence>
<keyword evidence="8" id="KW-0012">Acyltransferase</keyword>
<evidence type="ECO:0000256" key="1">
    <source>
        <dbReference type="ARBA" id="ARBA00004162"/>
    </source>
</evidence>
<evidence type="ECO:0000256" key="2">
    <source>
        <dbReference type="ARBA" id="ARBA00022475"/>
    </source>
</evidence>
<evidence type="ECO:0000256" key="11">
    <source>
        <dbReference type="ARBA" id="ARBA00023667"/>
    </source>
</evidence>
<dbReference type="AlphaFoldDB" id="A0A1D8AZJ2"/>
<evidence type="ECO:0000313" key="15">
    <source>
        <dbReference type="Proteomes" id="UP000095228"/>
    </source>
</evidence>
<comment type="pathway">
    <text evidence="9">Carotenoid biosynthesis; staphyloxanthin biosynthesis; staphyloxanthin from farnesyl diphosphate: step 5/5.</text>
</comment>
<evidence type="ECO:0000256" key="13">
    <source>
        <dbReference type="SAM" id="Phobius"/>
    </source>
</evidence>
<dbReference type="PATRIC" id="fig|1838286.3.peg.3451"/>
<sequence length="129" mass="15315">MPDYFEPSKLEQWRGRSVYEFLGIKFFKRYLLFTELLLLRLRGGKAVQGGRGALYSELKRLEWETRRNEVIHLVAMLLIGCLLTVRMAPLTGTQFAGIFAINLYLNVYPIFLQRYNRFRLLRLLRELEP</sequence>